<dbReference type="OrthoDB" id="9808602at2"/>
<evidence type="ECO:0000313" key="9">
    <source>
        <dbReference type="EMBL" id="ALI56707.1"/>
    </source>
</evidence>
<dbReference type="GO" id="GO:0016780">
    <property type="term" value="F:phosphotransferase activity, for other substituted phosphate groups"/>
    <property type="evidence" value="ECO:0007669"/>
    <property type="project" value="TreeGrafter"/>
</dbReference>
<comment type="subcellular location">
    <subcellularLocation>
        <location evidence="1">Cell membrane</location>
    </subcellularLocation>
</comment>
<keyword evidence="10" id="KW-1185">Reference proteome</keyword>
<evidence type="ECO:0000256" key="8">
    <source>
        <dbReference type="ARBA" id="ARBA00023169"/>
    </source>
</evidence>
<dbReference type="Pfam" id="PF02397">
    <property type="entry name" value="Bac_transf"/>
    <property type="match status" value="1"/>
</dbReference>
<keyword evidence="5" id="KW-0812">Transmembrane</keyword>
<dbReference type="EMBL" id="CP012023">
    <property type="protein sequence ID" value="ALI56707.1"/>
    <property type="molecule type" value="Genomic_DNA"/>
</dbReference>
<dbReference type="PANTHER" id="PTHR30576:SF4">
    <property type="entry name" value="UNDECAPRENYL-PHOSPHATE GALACTOSE PHOSPHOTRANSFERASE"/>
    <property type="match status" value="1"/>
</dbReference>
<keyword evidence="8" id="KW-0270">Exopolysaccharide synthesis</keyword>
<accession>A0A0N9ZS77</accession>
<dbReference type="STRING" id="1397108.IMCC12053_2760"/>
<keyword evidence="6" id="KW-1133">Transmembrane helix</keyword>
<proteinExistence type="inferred from homology"/>
<dbReference type="GO" id="GO:0005886">
    <property type="term" value="C:plasma membrane"/>
    <property type="evidence" value="ECO:0007669"/>
    <property type="project" value="UniProtKB-SubCell"/>
</dbReference>
<dbReference type="GO" id="GO:0000271">
    <property type="term" value="P:polysaccharide biosynthetic process"/>
    <property type="evidence" value="ECO:0007669"/>
    <property type="project" value="UniProtKB-KW"/>
</dbReference>
<keyword evidence="3" id="KW-1003">Cell membrane</keyword>
<dbReference type="RefSeq" id="WP_062219878.1">
    <property type="nucleotide sequence ID" value="NZ_CP012023.1"/>
</dbReference>
<dbReference type="PATRIC" id="fig|1397108.4.peg.2822"/>
<protein>
    <submittedName>
        <fullName evidence="9">Bacterial sugar transferase</fullName>
    </submittedName>
</protein>
<reference evidence="9 10" key="1">
    <citation type="submission" date="2015-05" db="EMBL/GenBank/DDBJ databases">
        <authorList>
            <person name="Wang D.B."/>
            <person name="Wang M."/>
        </authorList>
    </citation>
    <scope>NUCLEOTIDE SEQUENCE [LARGE SCALE GENOMIC DNA]</scope>
    <source>
        <strain evidence="9 10">IMCC 12053</strain>
    </source>
</reference>
<gene>
    <name evidence="9" type="ORF">IMCC12053_2760</name>
</gene>
<sequence>MTFFNEPVAVHRRMTRSLYRLGGKRLFDILFVIVIAPIVVPLVILFALIVRRDSGPAFFSQTRVGKGGVPFTCYKLRTMVVDAEHVLAAHCAGDPLVRAQWEAYQKLTDDPRITCFGRILRATSLDELPQFWNVLRGDMSLIGPRPFTVDQEPLYSNSRASAYYRLRPGISGAWQVSSRNSVTFAERLAFDEEYDATLSVSEDLKVLLKTVAVVLRHQGQ</sequence>
<evidence type="ECO:0000256" key="6">
    <source>
        <dbReference type="ARBA" id="ARBA00022989"/>
    </source>
</evidence>
<organism evidence="9 10">
    <name type="scientific">Celeribacter marinus</name>
    <dbReference type="NCBI Taxonomy" id="1397108"/>
    <lineage>
        <taxon>Bacteria</taxon>
        <taxon>Pseudomonadati</taxon>
        <taxon>Pseudomonadota</taxon>
        <taxon>Alphaproteobacteria</taxon>
        <taxon>Rhodobacterales</taxon>
        <taxon>Roseobacteraceae</taxon>
        <taxon>Celeribacter</taxon>
    </lineage>
</organism>
<dbReference type="Proteomes" id="UP000064920">
    <property type="component" value="Chromosome"/>
</dbReference>
<dbReference type="PANTHER" id="PTHR30576">
    <property type="entry name" value="COLANIC BIOSYNTHESIS UDP-GLUCOSE LIPID CARRIER TRANSFERASE"/>
    <property type="match status" value="1"/>
</dbReference>
<evidence type="ECO:0000256" key="3">
    <source>
        <dbReference type="ARBA" id="ARBA00022475"/>
    </source>
</evidence>
<dbReference type="InterPro" id="IPR003362">
    <property type="entry name" value="Bact_transf"/>
</dbReference>
<keyword evidence="4 9" id="KW-0808">Transferase</keyword>
<evidence type="ECO:0000256" key="5">
    <source>
        <dbReference type="ARBA" id="ARBA00022692"/>
    </source>
</evidence>
<dbReference type="AlphaFoldDB" id="A0A0N9ZS77"/>
<evidence type="ECO:0000256" key="7">
    <source>
        <dbReference type="ARBA" id="ARBA00023136"/>
    </source>
</evidence>
<keyword evidence="7" id="KW-0472">Membrane</keyword>
<evidence type="ECO:0000313" key="10">
    <source>
        <dbReference type="Proteomes" id="UP000064920"/>
    </source>
</evidence>
<comment type="similarity">
    <text evidence="2">Belongs to the bacterial sugar transferase family.</text>
</comment>
<evidence type="ECO:0000256" key="4">
    <source>
        <dbReference type="ARBA" id="ARBA00022679"/>
    </source>
</evidence>
<dbReference type="KEGG" id="cmar:IMCC12053_2760"/>
<evidence type="ECO:0000256" key="1">
    <source>
        <dbReference type="ARBA" id="ARBA00004236"/>
    </source>
</evidence>
<evidence type="ECO:0000256" key="2">
    <source>
        <dbReference type="ARBA" id="ARBA00006464"/>
    </source>
</evidence>
<name>A0A0N9ZS77_9RHOB</name>